<gene>
    <name evidence="2" type="ORF">EKH79_03955</name>
</gene>
<keyword evidence="3" id="KW-1185">Reference proteome</keyword>
<dbReference type="RefSeq" id="WP_126672503.1">
    <property type="nucleotide sequence ID" value="NZ_RYZR01000003.1"/>
</dbReference>
<feature type="compositionally biased region" description="Polar residues" evidence="1">
    <location>
        <begin position="65"/>
        <end position="84"/>
    </location>
</feature>
<evidence type="ECO:0000313" key="2">
    <source>
        <dbReference type="EMBL" id="RUL65871.1"/>
    </source>
</evidence>
<comment type="caution">
    <text evidence="2">The sequence shown here is derived from an EMBL/GenBank/DDBJ whole genome shotgun (WGS) entry which is preliminary data.</text>
</comment>
<proteinExistence type="predicted"/>
<dbReference type="InterPro" id="IPR014347">
    <property type="entry name" value="Tautomerase/MIF_sf"/>
</dbReference>
<feature type="region of interest" description="Disordered" evidence="1">
    <location>
        <begin position="64"/>
        <end position="84"/>
    </location>
</feature>
<evidence type="ECO:0000256" key="1">
    <source>
        <dbReference type="SAM" id="MobiDB-lite"/>
    </source>
</evidence>
<organism evidence="2 3">
    <name type="scientific">Dyella dinghuensis</name>
    <dbReference type="NCBI Taxonomy" id="1920169"/>
    <lineage>
        <taxon>Bacteria</taxon>
        <taxon>Pseudomonadati</taxon>
        <taxon>Pseudomonadota</taxon>
        <taxon>Gammaproteobacteria</taxon>
        <taxon>Lysobacterales</taxon>
        <taxon>Rhodanobacteraceae</taxon>
        <taxon>Dyella</taxon>
    </lineage>
</organism>
<dbReference type="AlphaFoldDB" id="A0A432LV47"/>
<feature type="region of interest" description="Disordered" evidence="1">
    <location>
        <begin position="1"/>
        <end position="22"/>
    </location>
</feature>
<dbReference type="Gene3D" id="3.30.429.10">
    <property type="entry name" value="Macrophage Migration Inhibitory Factor"/>
    <property type="match status" value="1"/>
</dbReference>
<dbReference type="EMBL" id="RYZR01000003">
    <property type="protein sequence ID" value="RUL65871.1"/>
    <property type="molecule type" value="Genomic_DNA"/>
</dbReference>
<accession>A0A432LV47</accession>
<dbReference type="OrthoDB" id="9799841at2"/>
<evidence type="ECO:0008006" key="4">
    <source>
        <dbReference type="Google" id="ProtNLM"/>
    </source>
</evidence>
<sequence>MPIVTIQVTREESDAGRDAATAEEEEALIKEVSELLQIALNQPRYSSFVVVKEIIWTSGDGRTASYKTLSETSGGITGKSSRLH</sequence>
<evidence type="ECO:0000313" key="3">
    <source>
        <dbReference type="Proteomes" id="UP000267077"/>
    </source>
</evidence>
<dbReference type="Proteomes" id="UP000267077">
    <property type="component" value="Unassembled WGS sequence"/>
</dbReference>
<protein>
    <recommendedName>
        <fullName evidence="4">4-oxalocrotonate tautomerase domain-containing protein</fullName>
    </recommendedName>
</protein>
<reference evidence="2 3" key="1">
    <citation type="submission" date="2018-12" db="EMBL/GenBank/DDBJ databases">
        <title>Dyella dinghuensis sp. nov. DHOA06 and Dyella choica sp. nov. 4M-K27, isolated from forest soil.</title>
        <authorList>
            <person name="Qiu L.-H."/>
            <person name="Gao Z.-H."/>
        </authorList>
    </citation>
    <scope>NUCLEOTIDE SEQUENCE [LARGE SCALE GENOMIC DNA]</scope>
    <source>
        <strain evidence="2 3">DHOA06</strain>
    </source>
</reference>
<name>A0A432LV47_9GAMM</name>